<feature type="domain" description="ApaG" evidence="3">
    <location>
        <begin position="3"/>
        <end position="127"/>
    </location>
</feature>
<dbReference type="AlphaFoldDB" id="A0A1V8RKA8"/>
<sequence length="130" mass="14770">MYRAVTHNIEVEVEPFYLEEQSNPEEGHYVWAYRVTIDNRSDEWVQLLSRYWHITDGVGRVEEVSGDGVVGEQPELKPGDSYQYTSGCPLSTPSGIMVGHYTLRNDRSEMFDIAIPAFSLDMPGAMHTVN</sequence>
<dbReference type="Proteomes" id="UP000191905">
    <property type="component" value="Unassembled WGS sequence"/>
</dbReference>
<dbReference type="RefSeq" id="WP_080921346.1">
    <property type="nucleotide sequence ID" value="NZ_MDET01000056.1"/>
</dbReference>
<organism evidence="4 5">
    <name type="scientific">Manganibacter manganicus</name>
    <dbReference type="NCBI Taxonomy" id="1873176"/>
    <lineage>
        <taxon>Bacteria</taxon>
        <taxon>Pseudomonadati</taxon>
        <taxon>Pseudomonadota</taxon>
        <taxon>Alphaproteobacteria</taxon>
        <taxon>Hyphomicrobiales</taxon>
        <taxon>Phyllobacteriaceae</taxon>
        <taxon>Manganibacter</taxon>
    </lineage>
</organism>
<dbReference type="GO" id="GO:0070987">
    <property type="term" value="P:error-free translesion synthesis"/>
    <property type="evidence" value="ECO:0007669"/>
    <property type="project" value="TreeGrafter"/>
</dbReference>
<gene>
    <name evidence="2" type="primary">apaG</name>
    <name evidence="4" type="ORF">BFN67_06965</name>
</gene>
<dbReference type="PANTHER" id="PTHR14289">
    <property type="entry name" value="F-BOX ONLY PROTEIN 3"/>
    <property type="match status" value="1"/>
</dbReference>
<dbReference type="InterPro" id="IPR036767">
    <property type="entry name" value="ApaG_sf"/>
</dbReference>
<dbReference type="InterPro" id="IPR023065">
    <property type="entry name" value="Uncharacterised_ApaG"/>
</dbReference>
<dbReference type="EMBL" id="MDET01000056">
    <property type="protein sequence ID" value="OQM73655.1"/>
    <property type="molecule type" value="Genomic_DNA"/>
</dbReference>
<comment type="caution">
    <text evidence="4">The sequence shown here is derived from an EMBL/GenBank/DDBJ whole genome shotgun (WGS) entry which is preliminary data.</text>
</comment>
<dbReference type="STRING" id="1873176.BFN67_06965"/>
<keyword evidence="5" id="KW-1185">Reference proteome</keyword>
<evidence type="ECO:0000313" key="5">
    <source>
        <dbReference type="Proteomes" id="UP000191905"/>
    </source>
</evidence>
<dbReference type="PANTHER" id="PTHR14289:SF16">
    <property type="entry name" value="POLYMERASE DELTA-INTERACTING PROTEIN 2"/>
    <property type="match status" value="1"/>
</dbReference>
<dbReference type="PROSITE" id="PS51087">
    <property type="entry name" value="APAG"/>
    <property type="match status" value="1"/>
</dbReference>
<evidence type="ECO:0000256" key="1">
    <source>
        <dbReference type="ARBA" id="ARBA00017693"/>
    </source>
</evidence>
<reference evidence="4 5" key="1">
    <citation type="journal article" date="2016" name="Int. J. Syst. Evol. Microbiol.">
        <title>Pseudaminobacter manganicus sp. nov., isolated from sludge of a manganese mine.</title>
        <authorList>
            <person name="Li J."/>
            <person name="Huang J."/>
            <person name="Liao S."/>
            <person name="Wang G."/>
        </authorList>
    </citation>
    <scope>NUCLEOTIDE SEQUENCE [LARGE SCALE GENOMIC DNA]</scope>
    <source>
        <strain evidence="4 5">JH-7</strain>
    </source>
</reference>
<dbReference type="SUPFAM" id="SSF110069">
    <property type="entry name" value="ApaG-like"/>
    <property type="match status" value="1"/>
</dbReference>
<dbReference type="HAMAP" id="MF_00791">
    <property type="entry name" value="ApaG"/>
    <property type="match status" value="1"/>
</dbReference>
<proteinExistence type="inferred from homology"/>
<evidence type="ECO:0000259" key="3">
    <source>
        <dbReference type="PROSITE" id="PS51087"/>
    </source>
</evidence>
<dbReference type="OrthoDB" id="9795226at2"/>
<evidence type="ECO:0000256" key="2">
    <source>
        <dbReference type="HAMAP-Rule" id="MF_00791"/>
    </source>
</evidence>
<accession>A0A1V8RKA8</accession>
<dbReference type="Pfam" id="PF04379">
    <property type="entry name" value="DUF525"/>
    <property type="match status" value="1"/>
</dbReference>
<dbReference type="InterPro" id="IPR007474">
    <property type="entry name" value="ApaG_domain"/>
</dbReference>
<evidence type="ECO:0000313" key="4">
    <source>
        <dbReference type="EMBL" id="OQM73655.1"/>
    </source>
</evidence>
<dbReference type="Gene3D" id="2.60.40.1470">
    <property type="entry name" value="ApaG domain"/>
    <property type="match status" value="1"/>
</dbReference>
<name>A0A1V8RKA8_9HYPH</name>
<dbReference type="NCBIfam" id="NF003967">
    <property type="entry name" value="PRK05461.1"/>
    <property type="match status" value="1"/>
</dbReference>
<protein>
    <recommendedName>
        <fullName evidence="1 2">Protein ApaG</fullName>
    </recommendedName>
</protein>